<dbReference type="Gene3D" id="3.40.1000.10">
    <property type="entry name" value="Mog1/PsbP, alpha/beta/alpha sandwich"/>
    <property type="match status" value="1"/>
</dbReference>
<dbReference type="SUPFAM" id="SSF55724">
    <property type="entry name" value="Mog1p/PsbP-like"/>
    <property type="match status" value="1"/>
</dbReference>
<dbReference type="GO" id="GO:0006606">
    <property type="term" value="P:protein import into nucleus"/>
    <property type="evidence" value="ECO:0007669"/>
    <property type="project" value="TreeGrafter"/>
</dbReference>
<evidence type="ECO:0000256" key="2">
    <source>
        <dbReference type="ARBA" id="ARBA00022448"/>
    </source>
</evidence>
<accession>A0A507FEN2</accession>
<dbReference type="PANTHER" id="PTHR15837">
    <property type="entry name" value="RAN GUANINE NUCLEOTIDE RELEASE FACTOR"/>
    <property type="match status" value="1"/>
</dbReference>
<evidence type="ECO:0008006" key="6">
    <source>
        <dbReference type="Google" id="ProtNLM"/>
    </source>
</evidence>
<dbReference type="GO" id="GO:0005634">
    <property type="term" value="C:nucleus"/>
    <property type="evidence" value="ECO:0007669"/>
    <property type="project" value="TreeGrafter"/>
</dbReference>
<dbReference type="OrthoDB" id="10255285at2759"/>
<dbReference type="AlphaFoldDB" id="A0A507FEN2"/>
<evidence type="ECO:0000313" key="5">
    <source>
        <dbReference type="Proteomes" id="UP000320333"/>
    </source>
</evidence>
<dbReference type="Proteomes" id="UP000320333">
    <property type="component" value="Unassembled WGS sequence"/>
</dbReference>
<name>A0A507FEN2_9FUNG</name>
<dbReference type="Pfam" id="PF04603">
    <property type="entry name" value="Mog1"/>
    <property type="match status" value="1"/>
</dbReference>
<dbReference type="InterPro" id="IPR016123">
    <property type="entry name" value="Mog1/PsbP_a/b/a-sand"/>
</dbReference>
<comment type="similarity">
    <text evidence="1">Belongs to the MOG1 family.</text>
</comment>
<reference evidence="4 5" key="1">
    <citation type="journal article" date="2019" name="Sci. Rep.">
        <title>Comparative genomics of chytrid fungi reveal insights into the obligate biotrophic and pathogenic lifestyle of Synchytrium endobioticum.</title>
        <authorList>
            <person name="van de Vossenberg B.T.L.H."/>
            <person name="Warris S."/>
            <person name="Nguyen H.D.T."/>
            <person name="van Gent-Pelzer M.P.E."/>
            <person name="Joly D.L."/>
            <person name="van de Geest H.C."/>
            <person name="Bonants P.J.M."/>
            <person name="Smith D.S."/>
            <person name="Levesque C.A."/>
            <person name="van der Lee T.A.J."/>
        </authorList>
    </citation>
    <scope>NUCLEOTIDE SEQUENCE [LARGE SCALE GENOMIC DNA]</scope>
    <source>
        <strain evidence="4 5">CBS 675.73</strain>
    </source>
</reference>
<evidence type="ECO:0000313" key="4">
    <source>
        <dbReference type="EMBL" id="TPX74809.1"/>
    </source>
</evidence>
<dbReference type="STRING" id="246404.A0A507FEN2"/>
<dbReference type="PANTHER" id="PTHR15837:SF0">
    <property type="entry name" value="RAN GUANINE NUCLEOTIDE RELEASE FACTOR"/>
    <property type="match status" value="1"/>
</dbReference>
<dbReference type="GO" id="GO:0031267">
    <property type="term" value="F:small GTPase binding"/>
    <property type="evidence" value="ECO:0007669"/>
    <property type="project" value="TreeGrafter"/>
</dbReference>
<dbReference type="GO" id="GO:0005085">
    <property type="term" value="F:guanyl-nucleotide exchange factor activity"/>
    <property type="evidence" value="ECO:0007669"/>
    <property type="project" value="TreeGrafter"/>
</dbReference>
<comment type="caution">
    <text evidence="4">The sequence shown here is derived from an EMBL/GenBank/DDBJ whole genome shotgun (WGS) entry which is preliminary data.</text>
</comment>
<keyword evidence="3" id="KW-0653">Protein transport</keyword>
<proteinExistence type="inferred from homology"/>
<keyword evidence="5" id="KW-1185">Reference proteome</keyword>
<sequence>MGELFGGAIKLAIPPHFADASQFRQVPDNQEVFVSSIDNSSVIVELLEAVDDTDRSLFHFNELADSNDAGNSTAIIARSTLQPVPSMNLQPKCTIDVIHGVQHAAKFNTSDITSVHVLLAVVHLPQVNTDLLISINKPIDNETKEVANATAFAEFAQFVGTLRVDDWGLFA</sequence>
<gene>
    <name evidence="4" type="ORF">CcCBS67573_g03916</name>
</gene>
<evidence type="ECO:0000256" key="1">
    <source>
        <dbReference type="ARBA" id="ARBA00010307"/>
    </source>
</evidence>
<evidence type="ECO:0000256" key="3">
    <source>
        <dbReference type="ARBA" id="ARBA00022927"/>
    </source>
</evidence>
<dbReference type="InterPro" id="IPR007681">
    <property type="entry name" value="Mog1"/>
</dbReference>
<keyword evidence="2" id="KW-0813">Transport</keyword>
<protein>
    <recommendedName>
        <fullName evidence="6">Ran guanine nucleotide release factor</fullName>
    </recommendedName>
</protein>
<dbReference type="EMBL" id="QEAP01000107">
    <property type="protein sequence ID" value="TPX74809.1"/>
    <property type="molecule type" value="Genomic_DNA"/>
</dbReference>
<organism evidence="4 5">
    <name type="scientific">Chytriomyces confervae</name>
    <dbReference type="NCBI Taxonomy" id="246404"/>
    <lineage>
        <taxon>Eukaryota</taxon>
        <taxon>Fungi</taxon>
        <taxon>Fungi incertae sedis</taxon>
        <taxon>Chytridiomycota</taxon>
        <taxon>Chytridiomycota incertae sedis</taxon>
        <taxon>Chytridiomycetes</taxon>
        <taxon>Chytridiales</taxon>
        <taxon>Chytriomycetaceae</taxon>
        <taxon>Chytriomyces</taxon>
    </lineage>
</organism>